<dbReference type="InterPro" id="IPR001155">
    <property type="entry name" value="OxRdtase_FMN_N"/>
</dbReference>
<proteinExistence type="predicted"/>
<reference evidence="4 5" key="1">
    <citation type="journal article" date="2019" name="Int. J. Syst. Evol. Microbiol.">
        <title>The Global Catalogue of Microorganisms (GCM) 10K type strain sequencing project: providing services to taxonomists for standard genome sequencing and annotation.</title>
        <authorList>
            <consortium name="The Broad Institute Genomics Platform"/>
            <consortium name="The Broad Institute Genome Sequencing Center for Infectious Disease"/>
            <person name="Wu L."/>
            <person name="Ma J."/>
        </authorList>
    </citation>
    <scope>NUCLEOTIDE SEQUENCE [LARGE SCALE GENOMIC DNA]</scope>
    <source>
        <strain evidence="4 5">JCM 16083</strain>
    </source>
</reference>
<accession>A0ABN1MNY1</accession>
<comment type="caution">
    <text evidence="4">The sequence shown here is derived from an EMBL/GenBank/DDBJ whole genome shotgun (WGS) entry which is preliminary data.</text>
</comment>
<evidence type="ECO:0000313" key="4">
    <source>
        <dbReference type="EMBL" id="GAA0874959.1"/>
    </source>
</evidence>
<protein>
    <submittedName>
        <fullName evidence="4">NADH:flavin oxidoreductase</fullName>
    </submittedName>
</protein>
<dbReference type="CDD" id="cd02803">
    <property type="entry name" value="OYE_like_FMN_family"/>
    <property type="match status" value="1"/>
</dbReference>
<evidence type="ECO:0000256" key="1">
    <source>
        <dbReference type="ARBA" id="ARBA00022630"/>
    </source>
</evidence>
<sequence length="412" mass="46103">MDNLLSGHTNGLNKLVTEAKLNGVTLQNRIIKAATFESMLDTANTISDRCIEFHESFASGGVGMTTLAYCAPEPDGRMMEHYMYIREEIHPQLKKLADTVHKHGTKLSGQIAHCGAFSRNKKLSRKRPIGPTTMFNPIGIPYGSFLTRGMNEQVMREVATSFARAAGILKNAGFDAVEIHFGHGYLLSQFISPLTNKRKDKYGGCIENRMRFPLQVLEYVRKEVGTDFPILGKITMYDDVKGGISLEDGLSTARLLDQAGIDGVILSAGTSSQNPMLLFHGQSILKDLLKYERNPLIRLGMKMLGKSMFKDYPYHELYLLDAARKFRDSVNCNLIYIGGATEPESMEKIMNMGFDFIQFGRPLLRDPAMPKHLIELGMKYSNGCDHCNRCAPLMNAPEGIHCVLPEWEHTEK</sequence>
<dbReference type="RefSeq" id="WP_343785921.1">
    <property type="nucleotide sequence ID" value="NZ_BAAAFH010000007.1"/>
</dbReference>
<dbReference type="EMBL" id="BAAAFH010000007">
    <property type="protein sequence ID" value="GAA0874959.1"/>
    <property type="molecule type" value="Genomic_DNA"/>
</dbReference>
<keyword evidence="5" id="KW-1185">Reference proteome</keyword>
<dbReference type="InterPro" id="IPR013785">
    <property type="entry name" value="Aldolase_TIM"/>
</dbReference>
<dbReference type="SUPFAM" id="SSF51395">
    <property type="entry name" value="FMN-linked oxidoreductases"/>
    <property type="match status" value="1"/>
</dbReference>
<evidence type="ECO:0000256" key="2">
    <source>
        <dbReference type="ARBA" id="ARBA00023002"/>
    </source>
</evidence>
<feature type="domain" description="NADH:flavin oxidoreductase/NADH oxidase N-terminal" evidence="3">
    <location>
        <begin position="20"/>
        <end position="262"/>
    </location>
</feature>
<keyword evidence="1" id="KW-0285">Flavoprotein</keyword>
<dbReference type="Gene3D" id="3.20.20.70">
    <property type="entry name" value="Aldolase class I"/>
    <property type="match status" value="1"/>
</dbReference>
<dbReference type="Pfam" id="PF00724">
    <property type="entry name" value="Oxidored_FMN"/>
    <property type="match status" value="1"/>
</dbReference>
<dbReference type="PANTHER" id="PTHR43656:SF2">
    <property type="entry name" value="BINDING OXIDOREDUCTASE, PUTATIVE (AFU_ORTHOLOGUE AFUA_2G08260)-RELATED"/>
    <property type="match status" value="1"/>
</dbReference>
<gene>
    <name evidence="4" type="ORF">GCM10009118_13670</name>
</gene>
<keyword evidence="2" id="KW-0560">Oxidoreductase</keyword>
<dbReference type="PANTHER" id="PTHR43656">
    <property type="entry name" value="BINDING OXIDOREDUCTASE, PUTATIVE (AFU_ORTHOLOGUE AFUA_2G08260)-RELATED"/>
    <property type="match status" value="1"/>
</dbReference>
<name>A0ABN1MNY1_9FLAO</name>
<dbReference type="Proteomes" id="UP001501126">
    <property type="component" value="Unassembled WGS sequence"/>
</dbReference>
<evidence type="ECO:0000313" key="5">
    <source>
        <dbReference type="Proteomes" id="UP001501126"/>
    </source>
</evidence>
<evidence type="ECO:0000259" key="3">
    <source>
        <dbReference type="Pfam" id="PF00724"/>
    </source>
</evidence>
<organism evidence="4 5">
    <name type="scientific">Wandonia haliotis</name>
    <dbReference type="NCBI Taxonomy" id="574963"/>
    <lineage>
        <taxon>Bacteria</taxon>
        <taxon>Pseudomonadati</taxon>
        <taxon>Bacteroidota</taxon>
        <taxon>Flavobacteriia</taxon>
        <taxon>Flavobacteriales</taxon>
        <taxon>Crocinitomicaceae</taxon>
        <taxon>Wandonia</taxon>
    </lineage>
</organism>
<dbReference type="InterPro" id="IPR051799">
    <property type="entry name" value="NADH_flavin_oxidoreductase"/>
</dbReference>